<sequence length="466" mass="50617">MTRKPVPLGTTQEPAREERSARHLERPFLFVVLHGDRPTLGGARYSLWETDLVAIGRGPERAASRVHEGGTRRLEVRLPDAAISKTQARLIRRGGGWAFEDAGSKNGSFINGRRVGNTTLQDGDFIELGNVVLRYRAGLPASPSSASDLDLQGAEIGGFSTLVPQLADDLDALTRIARAPVPVLLLGESGTGKEVLAAGLHAHAGRPGPLVAVNCGALTASLLESQLFGHLKGAFTGAIRDEPGYVRRANGGTLFLDEVGDLPLPAQATLLRVLEEGEVVPIGGTTPIKVDLRVVAATHRPLDKMAIQGEFRVDLLARLSGHRHTLKPLRQRIEDMGLLVGALLQRSKVRGASESGFTVDAAKWLLSHPWPLNIRELSQALGVAAALAEERLIQRAHLSDRGQEEPEPDAEMNRMTPDDPLRGRIMALLEKNRGNVSDVARDLGKSRVQIYRWMQKLSIDIEDYRP</sequence>
<dbReference type="OrthoDB" id="5482472at2"/>
<dbReference type="CDD" id="cd00009">
    <property type="entry name" value="AAA"/>
    <property type="match status" value="1"/>
</dbReference>
<dbReference type="SUPFAM" id="SSF52540">
    <property type="entry name" value="P-loop containing nucleoside triphosphate hydrolases"/>
    <property type="match status" value="1"/>
</dbReference>
<dbReference type="InterPro" id="IPR003593">
    <property type="entry name" value="AAA+_ATPase"/>
</dbReference>
<dbReference type="InterPro" id="IPR008984">
    <property type="entry name" value="SMAD_FHA_dom_sf"/>
</dbReference>
<evidence type="ECO:0000256" key="2">
    <source>
        <dbReference type="ARBA" id="ARBA00022840"/>
    </source>
</evidence>
<dbReference type="SMART" id="SM00382">
    <property type="entry name" value="AAA"/>
    <property type="match status" value="1"/>
</dbReference>
<dbReference type="Pfam" id="PF25601">
    <property type="entry name" value="AAA_lid_14"/>
    <property type="match status" value="1"/>
</dbReference>
<feature type="domain" description="Sigma-54 factor interaction" evidence="7">
    <location>
        <begin position="159"/>
        <end position="386"/>
    </location>
</feature>
<dbReference type="GO" id="GO:0006355">
    <property type="term" value="P:regulation of DNA-templated transcription"/>
    <property type="evidence" value="ECO:0007669"/>
    <property type="project" value="InterPro"/>
</dbReference>
<dbReference type="InterPro" id="IPR027417">
    <property type="entry name" value="P-loop_NTPase"/>
</dbReference>
<dbReference type="InterPro" id="IPR000253">
    <property type="entry name" value="FHA_dom"/>
</dbReference>
<dbReference type="InterPro" id="IPR002197">
    <property type="entry name" value="HTH_Fis"/>
</dbReference>
<dbReference type="Pfam" id="PF00498">
    <property type="entry name" value="FHA"/>
    <property type="match status" value="1"/>
</dbReference>
<dbReference type="Pfam" id="PF00158">
    <property type="entry name" value="Sigma54_activat"/>
    <property type="match status" value="1"/>
</dbReference>
<evidence type="ECO:0000256" key="3">
    <source>
        <dbReference type="ARBA" id="ARBA00023015"/>
    </source>
</evidence>
<evidence type="ECO:0000259" key="6">
    <source>
        <dbReference type="PROSITE" id="PS50006"/>
    </source>
</evidence>
<dbReference type="Gene3D" id="1.10.10.60">
    <property type="entry name" value="Homeodomain-like"/>
    <property type="match status" value="1"/>
</dbReference>
<dbReference type="InterPro" id="IPR002078">
    <property type="entry name" value="Sigma_54_int"/>
</dbReference>
<evidence type="ECO:0000313" key="8">
    <source>
        <dbReference type="EMBL" id="AKT41581.1"/>
    </source>
</evidence>
<reference evidence="8 9" key="1">
    <citation type="submission" date="2015-07" db="EMBL/GenBank/DDBJ databases">
        <title>Genome analysis of myxobacterium Chondromyces crocatus Cm c5 reveals a high potential for natural compound synthesis and the genetic basis for the loss of fruiting body formation.</title>
        <authorList>
            <person name="Zaburannyi N."/>
            <person name="Bunk B."/>
            <person name="Maier J."/>
            <person name="Overmann J."/>
            <person name="Mueller R."/>
        </authorList>
    </citation>
    <scope>NUCLEOTIDE SEQUENCE [LARGE SCALE GENOMIC DNA]</scope>
    <source>
        <strain evidence="8 9">Cm c5</strain>
    </source>
</reference>
<dbReference type="InterPro" id="IPR009057">
    <property type="entry name" value="Homeodomain-like_sf"/>
</dbReference>
<keyword evidence="4" id="KW-0804">Transcription</keyword>
<dbReference type="GO" id="GO:0005524">
    <property type="term" value="F:ATP binding"/>
    <property type="evidence" value="ECO:0007669"/>
    <property type="project" value="UniProtKB-KW"/>
</dbReference>
<feature type="region of interest" description="Disordered" evidence="5">
    <location>
        <begin position="396"/>
        <end position="419"/>
    </location>
</feature>
<dbReference type="Proteomes" id="UP000067626">
    <property type="component" value="Chromosome"/>
</dbReference>
<dbReference type="Pfam" id="PF02954">
    <property type="entry name" value="HTH_8"/>
    <property type="match status" value="1"/>
</dbReference>
<dbReference type="SUPFAM" id="SSF46689">
    <property type="entry name" value="Homeodomain-like"/>
    <property type="match status" value="1"/>
</dbReference>
<dbReference type="SUPFAM" id="SSF49879">
    <property type="entry name" value="SMAD/FHA domain"/>
    <property type="match status" value="1"/>
</dbReference>
<dbReference type="PANTHER" id="PTHR32071:SF77">
    <property type="entry name" value="TRANSCRIPTIONAL REGULATORY PROTEIN"/>
    <property type="match status" value="1"/>
</dbReference>
<dbReference type="InterPro" id="IPR025943">
    <property type="entry name" value="Sigma_54_int_dom_ATP-bd_2"/>
</dbReference>
<accession>A0A0K1ELA8</accession>
<organism evidence="8 9">
    <name type="scientific">Chondromyces crocatus</name>
    <dbReference type="NCBI Taxonomy" id="52"/>
    <lineage>
        <taxon>Bacteria</taxon>
        <taxon>Pseudomonadati</taxon>
        <taxon>Myxococcota</taxon>
        <taxon>Polyangia</taxon>
        <taxon>Polyangiales</taxon>
        <taxon>Polyangiaceae</taxon>
        <taxon>Chondromyces</taxon>
    </lineage>
</organism>
<dbReference type="Gene3D" id="2.60.200.20">
    <property type="match status" value="1"/>
</dbReference>
<dbReference type="KEGG" id="ccro:CMC5_057880"/>
<evidence type="ECO:0000313" key="9">
    <source>
        <dbReference type="Proteomes" id="UP000067626"/>
    </source>
</evidence>
<feature type="region of interest" description="Disordered" evidence="5">
    <location>
        <begin position="1"/>
        <end position="21"/>
    </location>
</feature>
<dbReference type="InterPro" id="IPR025662">
    <property type="entry name" value="Sigma_54_int_dom_ATP-bd_1"/>
</dbReference>
<dbReference type="InterPro" id="IPR058031">
    <property type="entry name" value="AAA_lid_NorR"/>
</dbReference>
<keyword evidence="1" id="KW-0547">Nucleotide-binding</keyword>
<dbReference type="PANTHER" id="PTHR32071">
    <property type="entry name" value="TRANSCRIPTIONAL REGULATORY PROTEIN"/>
    <property type="match status" value="1"/>
</dbReference>
<feature type="domain" description="FHA" evidence="6">
    <location>
        <begin position="53"/>
        <end position="115"/>
    </location>
</feature>
<dbReference type="PROSITE" id="PS50045">
    <property type="entry name" value="SIGMA54_INTERACT_4"/>
    <property type="match status" value="1"/>
</dbReference>
<keyword evidence="2" id="KW-0067">ATP-binding</keyword>
<keyword evidence="3" id="KW-0805">Transcription regulation</keyword>
<dbReference type="Gene3D" id="1.10.8.60">
    <property type="match status" value="1"/>
</dbReference>
<dbReference type="Gene3D" id="3.40.50.300">
    <property type="entry name" value="P-loop containing nucleotide triphosphate hydrolases"/>
    <property type="match status" value="1"/>
</dbReference>
<name>A0A0K1ELA8_CHOCO</name>
<dbReference type="EMBL" id="CP012159">
    <property type="protein sequence ID" value="AKT41581.1"/>
    <property type="molecule type" value="Genomic_DNA"/>
</dbReference>
<dbReference type="PROSITE" id="PS00676">
    <property type="entry name" value="SIGMA54_INTERACT_2"/>
    <property type="match status" value="1"/>
</dbReference>
<dbReference type="STRING" id="52.CMC5_057880"/>
<evidence type="ECO:0000259" key="7">
    <source>
        <dbReference type="PROSITE" id="PS50045"/>
    </source>
</evidence>
<evidence type="ECO:0000256" key="5">
    <source>
        <dbReference type="SAM" id="MobiDB-lite"/>
    </source>
</evidence>
<evidence type="ECO:0000256" key="4">
    <source>
        <dbReference type="ARBA" id="ARBA00023163"/>
    </source>
</evidence>
<dbReference type="PROSITE" id="PS50006">
    <property type="entry name" value="FHA_DOMAIN"/>
    <property type="match status" value="1"/>
</dbReference>
<proteinExistence type="predicted"/>
<dbReference type="CDD" id="cd00060">
    <property type="entry name" value="FHA"/>
    <property type="match status" value="1"/>
</dbReference>
<keyword evidence="9" id="KW-1185">Reference proteome</keyword>
<dbReference type="PROSITE" id="PS00675">
    <property type="entry name" value="SIGMA54_INTERACT_1"/>
    <property type="match status" value="1"/>
</dbReference>
<gene>
    <name evidence="8" type="ORF">CMC5_057880</name>
</gene>
<protein>
    <submittedName>
        <fullName evidence="8">Sigma-54 dependent transcriptional regulator</fullName>
    </submittedName>
</protein>
<dbReference type="SMART" id="SM00240">
    <property type="entry name" value="FHA"/>
    <property type="match status" value="1"/>
</dbReference>
<dbReference type="GO" id="GO:0043565">
    <property type="term" value="F:sequence-specific DNA binding"/>
    <property type="evidence" value="ECO:0007669"/>
    <property type="project" value="InterPro"/>
</dbReference>
<evidence type="ECO:0000256" key="1">
    <source>
        <dbReference type="ARBA" id="ARBA00022741"/>
    </source>
</evidence>
<dbReference type="AlphaFoldDB" id="A0A0K1ELA8"/>
<dbReference type="RefSeq" id="WP_050433346.1">
    <property type="nucleotide sequence ID" value="NZ_CP012159.1"/>
</dbReference>
<dbReference type="FunFam" id="3.40.50.300:FF:000006">
    <property type="entry name" value="DNA-binding transcriptional regulator NtrC"/>
    <property type="match status" value="1"/>
</dbReference>